<sequence>MVVKVYPIFPNGGDLVSTGGMRRRLHVRDAVGP</sequence>
<organism evidence="1">
    <name type="scientific">marine metagenome</name>
    <dbReference type="NCBI Taxonomy" id="408172"/>
    <lineage>
        <taxon>unclassified sequences</taxon>
        <taxon>metagenomes</taxon>
        <taxon>ecological metagenomes</taxon>
    </lineage>
</organism>
<name>A0A382I5M9_9ZZZZ</name>
<proteinExistence type="predicted"/>
<protein>
    <submittedName>
        <fullName evidence="1">Uncharacterized protein</fullName>
    </submittedName>
</protein>
<reference evidence="1" key="1">
    <citation type="submission" date="2018-05" db="EMBL/GenBank/DDBJ databases">
        <authorList>
            <person name="Lanie J.A."/>
            <person name="Ng W.-L."/>
            <person name="Kazmierczak K.M."/>
            <person name="Andrzejewski T.M."/>
            <person name="Davidsen T.M."/>
            <person name="Wayne K.J."/>
            <person name="Tettelin H."/>
            <person name="Glass J.I."/>
            <person name="Rusch D."/>
            <person name="Podicherti R."/>
            <person name="Tsui H.-C.T."/>
            <person name="Winkler M.E."/>
        </authorList>
    </citation>
    <scope>NUCLEOTIDE SEQUENCE</scope>
</reference>
<gene>
    <name evidence="1" type="ORF">METZ01_LOCUS247559</name>
</gene>
<evidence type="ECO:0000313" key="1">
    <source>
        <dbReference type="EMBL" id="SVB94705.1"/>
    </source>
</evidence>
<dbReference type="EMBL" id="UINC01065247">
    <property type="protein sequence ID" value="SVB94705.1"/>
    <property type="molecule type" value="Genomic_DNA"/>
</dbReference>
<dbReference type="AlphaFoldDB" id="A0A382I5M9"/>
<accession>A0A382I5M9</accession>